<protein>
    <recommendedName>
        <fullName evidence="1">Reverse transcriptase Ty1/copia-type domain-containing protein</fullName>
    </recommendedName>
</protein>
<dbReference type="EMBL" id="LT558121">
    <property type="protein sequence ID" value="SAM81796.1"/>
    <property type="molecule type" value="Genomic_DNA"/>
</dbReference>
<accession>A0A1K0G2Y4</accession>
<reference evidence="3" key="1">
    <citation type="submission" date="2016-04" db="EMBL/GenBank/DDBJ databases">
        <authorList>
            <person name="Guldener U."/>
            <person name="Guldener U."/>
        </authorList>
    </citation>
    <scope>NUCLEOTIDE SEQUENCE [LARGE SCALE GENOMIC DNA]</scope>
    <source>
        <strain evidence="3">UB2112</strain>
    </source>
</reference>
<evidence type="ECO:0000313" key="2">
    <source>
        <dbReference type="EMBL" id="SAM81796.1"/>
    </source>
</evidence>
<gene>
    <name evidence="2" type="ORF">UBRO_20615</name>
</gene>
<dbReference type="Proteomes" id="UP000179920">
    <property type="component" value="Chromosome V"/>
</dbReference>
<evidence type="ECO:0000313" key="3">
    <source>
        <dbReference type="Proteomes" id="UP000179920"/>
    </source>
</evidence>
<evidence type="ECO:0000259" key="1">
    <source>
        <dbReference type="Pfam" id="PF07727"/>
    </source>
</evidence>
<dbReference type="SUPFAM" id="SSF56672">
    <property type="entry name" value="DNA/RNA polymerases"/>
    <property type="match status" value="1"/>
</dbReference>
<dbReference type="Pfam" id="PF07727">
    <property type="entry name" value="RVT_2"/>
    <property type="match status" value="1"/>
</dbReference>
<feature type="domain" description="Reverse transcriptase Ty1/copia-type" evidence="1">
    <location>
        <begin position="21"/>
        <end position="177"/>
    </location>
</feature>
<proteinExistence type="predicted"/>
<dbReference type="InterPro" id="IPR013103">
    <property type="entry name" value="RVT_2"/>
</dbReference>
<dbReference type="AlphaFoldDB" id="A0A1K0G2Y4"/>
<organism evidence="2 3">
    <name type="scientific">Ustilago bromivora</name>
    <dbReference type="NCBI Taxonomy" id="307758"/>
    <lineage>
        <taxon>Eukaryota</taxon>
        <taxon>Fungi</taxon>
        <taxon>Dikarya</taxon>
        <taxon>Basidiomycota</taxon>
        <taxon>Ustilaginomycotina</taxon>
        <taxon>Ustilaginomycetes</taxon>
        <taxon>Ustilaginales</taxon>
        <taxon>Ustilaginaceae</taxon>
        <taxon>Ustilago</taxon>
    </lineage>
</organism>
<sequence>MVSSYGSSSSCASIRSHDTRFDWEIDSIDVTQAYLNADLQHSIYLKLPEGAEVSAGKVYKLVKSLYGLKQSGREWHKELDAHLQQLGFFSLLNIPCIYLRGTGETQVIIVVYANNMLITSLLQNQIHQVKKAIINKWKITNNKPAKEFLKIKITQDWRKRTIDLDQCAYIKEIIEEWVKPQEKTWTTMTHTPPTTTPDFEADQDLKAKYPVLASKLLWISNTIWLDISFAVNTLACHISKLTEAAMQVAL</sequence>
<dbReference type="InterPro" id="IPR043502">
    <property type="entry name" value="DNA/RNA_pol_sf"/>
</dbReference>
<name>A0A1K0G2Y4_9BASI</name>
<dbReference type="OrthoDB" id="3344688at2759"/>